<proteinExistence type="predicted"/>
<accession>A0A136Q0U3</accession>
<dbReference type="Proteomes" id="UP000070366">
    <property type="component" value="Unassembled WGS sequence"/>
</dbReference>
<keyword evidence="2" id="KW-1185">Reference proteome</keyword>
<protein>
    <submittedName>
        <fullName evidence="1">Uncharacterized protein</fullName>
    </submittedName>
</protein>
<dbReference type="AlphaFoldDB" id="A0A136Q0U3"/>
<evidence type="ECO:0000313" key="1">
    <source>
        <dbReference type="EMBL" id="KXK64303.1"/>
    </source>
</evidence>
<reference evidence="1 2" key="1">
    <citation type="submission" date="2016-02" db="EMBL/GenBank/DDBJ databases">
        <authorList>
            <person name="Wen L."/>
            <person name="He K."/>
            <person name="Yang H."/>
        </authorList>
    </citation>
    <scope>NUCLEOTIDE SEQUENCE [LARGE SCALE GENOMIC DNA]</scope>
    <source>
        <strain evidence="1 2">DSM 22607</strain>
    </source>
</reference>
<name>A0A136Q0U3_9FIRM</name>
<dbReference type="EMBL" id="LSZW01000065">
    <property type="protein sequence ID" value="KXK64303.1"/>
    <property type="molecule type" value="Genomic_DNA"/>
</dbReference>
<sequence>MYPSYVLFIIPFQKICVKPGLCPAFAPLPHTAKNRPHLDGRPFLFSVTS</sequence>
<organism evidence="1 2">
    <name type="scientific">Christensenella minuta</name>
    <dbReference type="NCBI Taxonomy" id="626937"/>
    <lineage>
        <taxon>Bacteria</taxon>
        <taxon>Bacillati</taxon>
        <taxon>Bacillota</taxon>
        <taxon>Clostridia</taxon>
        <taxon>Christensenellales</taxon>
        <taxon>Christensenellaceae</taxon>
        <taxon>Christensenella</taxon>
    </lineage>
</organism>
<gene>
    <name evidence="1" type="ORF">HMPREF3293_02958</name>
</gene>
<comment type="caution">
    <text evidence="1">The sequence shown here is derived from an EMBL/GenBank/DDBJ whole genome shotgun (WGS) entry which is preliminary data.</text>
</comment>
<evidence type="ECO:0000313" key="2">
    <source>
        <dbReference type="Proteomes" id="UP000070366"/>
    </source>
</evidence>